<sequence>MAANSTGSRLRLLLLLLPIPLFWIAFTEAPFAQDFSKPLLNLAMDWRFRVRGPVDVPEVKIVYADIDARTISELKERPWPREQMAQIAQILFEFGGAKAIGYDIIFSMNTPSVLVDMEKFKKNDEYFGAVFDKYPGIVLAANYTGVKMPKTFEQLDMNEAREVVEQPLGEIPLAYLREENPKAYNYTPENSFPEMPSYPIWRYSRGSDGVGLIAVEQSMSAGPVPRWVPLYTKAKGPYYTLSLIKGFEVLMDLKMNEEIQLMDKEDFAMYKEFVQIPAIKELPDESTVMIYSKEGMPIGAASYITEQTFYHFSIELALRYLGLTHENIEITEDRLIIRLNDGTVFREIPMTNGQISEINWFSPWRDYELNPRESVDKIFIHANNLLYDPTVEGAAKIDISDEELAQLKEDAKTFFKKFNDAIVLIGPVDPILQDLAPTPFDAAAEPKVGVHGNMLKTIFSGKFINRLLWWQHAVITLALTYIVAALGTYTGKYNVWMKLASAMVLCGYVFLVFGVFSTFHLVIPFIAPVASAVTTTLAGAVYQLIVEEKQRGRIKGMFGAYLSPDLVNSMVESGEEPTLGGEEVEITAFFSDIQGFSTFSELLTADRLVALMNEYLTAMTDILQEELGTLDKYIGDAMVAMFNAPIHVENHALRGCLAAARIQKRQLELRKKWESEGDDWPSVVGKMQTRIGLNTGPAVVGNMGSENRFNYTMMGDTVNLAARSESGAKSYGVYIMVTGETRSACMAVSDACVFRYLDKIRVKGRSQPAEMYELVCTREDLDDDTAKCLEIYQQGIECYLKQDFNGAIEFFEQSVELEPNRPEKNTEAPTTPSDVLLARCLYYIEEPPGANWDGVFVMKSK</sequence>
<protein>
    <submittedName>
        <fullName evidence="4">Guanylate cyclase</fullName>
    </submittedName>
</protein>
<dbReference type="PROSITE" id="PS50005">
    <property type="entry name" value="TPR"/>
    <property type="match status" value="1"/>
</dbReference>
<dbReference type="PANTHER" id="PTHR43081">
    <property type="entry name" value="ADENYLATE CYCLASE, TERMINAL-DIFFERENTIATION SPECIFIC-RELATED"/>
    <property type="match status" value="1"/>
</dbReference>
<dbReference type="GO" id="GO:0006171">
    <property type="term" value="P:cAMP biosynthetic process"/>
    <property type="evidence" value="ECO:0007669"/>
    <property type="project" value="TreeGrafter"/>
</dbReference>
<dbReference type="Pfam" id="PF00211">
    <property type="entry name" value="Guanylate_cyc"/>
    <property type="match status" value="1"/>
</dbReference>
<evidence type="ECO:0000256" key="2">
    <source>
        <dbReference type="SAM" id="Phobius"/>
    </source>
</evidence>
<dbReference type="InterPro" id="IPR050697">
    <property type="entry name" value="Adenylyl/Guanylyl_Cyclase_3/4"/>
</dbReference>
<keyword evidence="5" id="KW-1185">Reference proteome</keyword>
<dbReference type="SMART" id="SM01080">
    <property type="entry name" value="CHASE2"/>
    <property type="match status" value="1"/>
</dbReference>
<evidence type="ECO:0000259" key="3">
    <source>
        <dbReference type="PROSITE" id="PS50125"/>
    </source>
</evidence>
<reference evidence="4" key="2">
    <citation type="submission" date="2020-09" db="EMBL/GenBank/DDBJ databases">
        <authorList>
            <person name="Sun Q."/>
            <person name="Kim S."/>
        </authorList>
    </citation>
    <scope>NUCLEOTIDE SEQUENCE</scope>
    <source>
        <strain evidence="4">KCTC 12870</strain>
    </source>
</reference>
<dbReference type="SUPFAM" id="SSF55073">
    <property type="entry name" value="Nucleotide cyclase"/>
    <property type="match status" value="1"/>
</dbReference>
<dbReference type="AlphaFoldDB" id="A0A8J3DF82"/>
<name>A0A8J3DF82_9BACT</name>
<dbReference type="PANTHER" id="PTHR43081:SF1">
    <property type="entry name" value="ADENYLATE CYCLASE, TERMINAL-DIFFERENTIATION SPECIFIC"/>
    <property type="match status" value="1"/>
</dbReference>
<evidence type="ECO:0000313" key="4">
    <source>
        <dbReference type="EMBL" id="GHB93957.1"/>
    </source>
</evidence>
<dbReference type="Proteomes" id="UP000642829">
    <property type="component" value="Unassembled WGS sequence"/>
</dbReference>
<dbReference type="Pfam" id="PF05226">
    <property type="entry name" value="CHASE2"/>
    <property type="match status" value="1"/>
</dbReference>
<dbReference type="InterPro" id="IPR029787">
    <property type="entry name" value="Nucleotide_cyclase"/>
</dbReference>
<dbReference type="PROSITE" id="PS50125">
    <property type="entry name" value="GUANYLATE_CYCLASE_2"/>
    <property type="match status" value="1"/>
</dbReference>
<feature type="repeat" description="TPR" evidence="1">
    <location>
        <begin position="788"/>
        <end position="821"/>
    </location>
</feature>
<dbReference type="GO" id="GO:0004016">
    <property type="term" value="F:adenylate cyclase activity"/>
    <property type="evidence" value="ECO:0007669"/>
    <property type="project" value="UniProtKB-ARBA"/>
</dbReference>
<keyword evidence="2" id="KW-1133">Transmembrane helix</keyword>
<accession>A0A8J3DF82</accession>
<comment type="caution">
    <text evidence="4">The sequence shown here is derived from an EMBL/GenBank/DDBJ whole genome shotgun (WGS) entry which is preliminary data.</text>
</comment>
<dbReference type="InterPro" id="IPR019734">
    <property type="entry name" value="TPR_rpt"/>
</dbReference>
<dbReference type="InterPro" id="IPR001054">
    <property type="entry name" value="A/G_cyclase"/>
</dbReference>
<dbReference type="GO" id="GO:0035556">
    <property type="term" value="P:intracellular signal transduction"/>
    <property type="evidence" value="ECO:0007669"/>
    <property type="project" value="InterPro"/>
</dbReference>
<keyword evidence="1" id="KW-0802">TPR repeat</keyword>
<dbReference type="InterPro" id="IPR007890">
    <property type="entry name" value="CHASE2"/>
</dbReference>
<dbReference type="EMBL" id="BMXG01000003">
    <property type="protein sequence ID" value="GHB93957.1"/>
    <property type="molecule type" value="Genomic_DNA"/>
</dbReference>
<reference evidence="4" key="1">
    <citation type="journal article" date="2014" name="Int. J. Syst. Evol. Microbiol.">
        <title>Complete genome sequence of Corynebacterium casei LMG S-19264T (=DSM 44701T), isolated from a smear-ripened cheese.</title>
        <authorList>
            <consortium name="US DOE Joint Genome Institute (JGI-PGF)"/>
            <person name="Walter F."/>
            <person name="Albersmeier A."/>
            <person name="Kalinowski J."/>
            <person name="Ruckert C."/>
        </authorList>
    </citation>
    <scope>NUCLEOTIDE SEQUENCE</scope>
    <source>
        <strain evidence="4">KCTC 12870</strain>
    </source>
</reference>
<dbReference type="RefSeq" id="WP_189511893.1">
    <property type="nucleotide sequence ID" value="NZ_BMXG01000003.1"/>
</dbReference>
<feature type="transmembrane region" description="Helical" evidence="2">
    <location>
        <begin position="467"/>
        <end position="487"/>
    </location>
</feature>
<feature type="domain" description="Guanylate cyclase" evidence="3">
    <location>
        <begin position="587"/>
        <end position="725"/>
    </location>
</feature>
<evidence type="ECO:0000256" key="1">
    <source>
        <dbReference type="PROSITE-ProRule" id="PRU00339"/>
    </source>
</evidence>
<keyword evidence="2" id="KW-0472">Membrane</keyword>
<feature type="transmembrane region" description="Helical" evidence="2">
    <location>
        <begin position="499"/>
        <end position="519"/>
    </location>
</feature>
<keyword evidence="2" id="KW-0812">Transmembrane</keyword>
<gene>
    <name evidence="4" type="ORF">GCM10007047_06960</name>
</gene>
<dbReference type="CDD" id="cd07302">
    <property type="entry name" value="CHD"/>
    <property type="match status" value="1"/>
</dbReference>
<dbReference type="SMART" id="SM00044">
    <property type="entry name" value="CYCc"/>
    <property type="match status" value="1"/>
</dbReference>
<organism evidence="4 5">
    <name type="scientific">Cerasicoccus arenae</name>
    <dbReference type="NCBI Taxonomy" id="424488"/>
    <lineage>
        <taxon>Bacteria</taxon>
        <taxon>Pseudomonadati</taxon>
        <taxon>Verrucomicrobiota</taxon>
        <taxon>Opitutia</taxon>
        <taxon>Puniceicoccales</taxon>
        <taxon>Cerasicoccaceae</taxon>
        <taxon>Cerasicoccus</taxon>
    </lineage>
</organism>
<dbReference type="Gene3D" id="3.30.70.1230">
    <property type="entry name" value="Nucleotide cyclase"/>
    <property type="match status" value="1"/>
</dbReference>
<evidence type="ECO:0000313" key="5">
    <source>
        <dbReference type="Proteomes" id="UP000642829"/>
    </source>
</evidence>
<proteinExistence type="predicted"/>